<evidence type="ECO:0000256" key="1">
    <source>
        <dbReference type="ARBA" id="ARBA00004141"/>
    </source>
</evidence>
<feature type="transmembrane region" description="Helical" evidence="9">
    <location>
        <begin position="516"/>
        <end position="534"/>
    </location>
</feature>
<dbReference type="NCBIfam" id="NF004431">
    <property type="entry name" value="PRK05771.2-5"/>
    <property type="match status" value="1"/>
</dbReference>
<evidence type="ECO:0000313" key="10">
    <source>
        <dbReference type="EMBL" id="ADI37976.1"/>
    </source>
</evidence>
<comment type="subcellular location">
    <subcellularLocation>
        <location evidence="1">Membrane</location>
        <topology evidence="1">Multi-pass membrane protein</topology>
    </subcellularLocation>
</comment>
<evidence type="ECO:0000256" key="9">
    <source>
        <dbReference type="SAM" id="Phobius"/>
    </source>
</evidence>
<dbReference type="GO" id="GO:0016471">
    <property type="term" value="C:vacuolar proton-transporting V-type ATPase complex"/>
    <property type="evidence" value="ECO:0007669"/>
    <property type="project" value="TreeGrafter"/>
</dbReference>
<dbReference type="GO" id="GO:0016787">
    <property type="term" value="F:hydrolase activity"/>
    <property type="evidence" value="ECO:0007669"/>
    <property type="project" value="UniProtKB-KW"/>
</dbReference>
<accession>D6YV15</accession>
<dbReference type="eggNOG" id="COG1269">
    <property type="taxonomic scope" value="Bacteria"/>
</dbReference>
<dbReference type="STRING" id="716544.wcw_0608"/>
<feature type="coiled-coil region" evidence="8">
    <location>
        <begin position="74"/>
        <end position="101"/>
    </location>
</feature>
<evidence type="ECO:0000256" key="5">
    <source>
        <dbReference type="ARBA" id="ARBA00022989"/>
    </source>
</evidence>
<name>D6YV15_WADCW</name>
<dbReference type="GO" id="GO:0007035">
    <property type="term" value="P:vacuolar acidification"/>
    <property type="evidence" value="ECO:0007669"/>
    <property type="project" value="TreeGrafter"/>
</dbReference>
<dbReference type="Proteomes" id="UP000001505">
    <property type="component" value="Chromosome"/>
</dbReference>
<keyword evidence="10" id="KW-0378">Hydrolase</keyword>
<protein>
    <submittedName>
        <fullName evidence="10">V-type ATP synthase, subunit I</fullName>
        <ecNumber evidence="10">3.6.3.14</ecNumber>
    </submittedName>
</protein>
<reference evidence="10 11" key="1">
    <citation type="journal article" date="2010" name="PLoS ONE">
        <title>The Waddlia genome: a window into chlamydial biology.</title>
        <authorList>
            <person name="Bertelli C."/>
            <person name="Collyn F."/>
            <person name="Croxatto A."/>
            <person name="Ruckert C."/>
            <person name="Polkinghorne A."/>
            <person name="Kebbi-Beghdadi C."/>
            <person name="Goesmann A."/>
            <person name="Vaughan L."/>
            <person name="Greub G."/>
        </authorList>
    </citation>
    <scope>NUCLEOTIDE SEQUENCE [LARGE SCALE GENOMIC DNA]</scope>
    <source>
        <strain evidence="11">ATCC VR-1470 / WSU 86-1044</strain>
    </source>
</reference>
<keyword evidence="8" id="KW-0175">Coiled coil</keyword>
<evidence type="ECO:0000256" key="6">
    <source>
        <dbReference type="ARBA" id="ARBA00023065"/>
    </source>
</evidence>
<evidence type="ECO:0000256" key="2">
    <source>
        <dbReference type="ARBA" id="ARBA00009904"/>
    </source>
</evidence>
<dbReference type="OrthoDB" id="9803814at2"/>
<sequence length="638" mass="72211">MRVDVKKFLFVGFRGALQAFFEKAQEAGLVHFIDPRRLKAKEVPQKIQDIVNAIKVVRELPTLKQEEPEKFSEVNVIAEKILSMKHDIERLEEEKRTLKLEISRVDVFGDFSLEDIQHIEKETGRTLQFYFGKKGTVEEELPDEVIYIASKHGLDYFMAVNKELKHYEQLVEMKIDQELHVLRSRLEEVQNDIVRLEASLKKYNKYNEFLHYALTVKYNAHELDKAASYVEEPIEGQLFSVEGWVPVNRVEELKHDLADTEVHLAEISLNEGEEPPTYLENKGYSRIGEDLVHIYDTPSNTDKDPSLWVLVSFAVFFAMIINDGGYGLLFLAGALYYRFKNGQLKKAGMRVWKLLVVLFGSCVVWGLLTNSFFGVSIGPDNPLRKVSALHWLVEKKAEYHLKQKDEVYKDWVKKFPGIANAEDPQAFLLGAKKESNGKTAYEMIDKFSDGILMELALLVGIIHVCISFIRYLGRNWAGLGWVIAIIGSYLYLPLFLGATSLATYGFGLNREEIAQGGLYMIYGGIAIAVILGIVKDKWLGLLEVTNVIQIFADVLSYLRLYALGLAGAIIGQTVNDIAGSLMYLPALILIGIGHGLNMVLAVVGGVIHGLRLNFIEWYHYSFEGGGKLFTPLKKLETD</sequence>
<feature type="transmembrane region" description="Helical" evidence="9">
    <location>
        <begin position="582"/>
        <end position="607"/>
    </location>
</feature>
<keyword evidence="6" id="KW-0406">Ion transport</keyword>
<dbReference type="AlphaFoldDB" id="D6YV15"/>
<evidence type="ECO:0000256" key="8">
    <source>
        <dbReference type="SAM" id="Coils"/>
    </source>
</evidence>
<feature type="coiled-coil region" evidence="8">
    <location>
        <begin position="179"/>
        <end position="206"/>
    </location>
</feature>
<evidence type="ECO:0000256" key="4">
    <source>
        <dbReference type="ARBA" id="ARBA00022692"/>
    </source>
</evidence>
<feature type="transmembrane region" description="Helical" evidence="9">
    <location>
        <begin position="351"/>
        <end position="373"/>
    </location>
</feature>
<gene>
    <name evidence="10" type="primary">ntpI</name>
    <name evidence="10" type="ordered locus">wcw_0608</name>
</gene>
<dbReference type="GO" id="GO:0046961">
    <property type="term" value="F:proton-transporting ATPase activity, rotational mechanism"/>
    <property type="evidence" value="ECO:0007669"/>
    <property type="project" value="InterPro"/>
</dbReference>
<evidence type="ECO:0000313" key="11">
    <source>
        <dbReference type="Proteomes" id="UP000001505"/>
    </source>
</evidence>
<dbReference type="HOGENOM" id="CLU_025558_1_1_0"/>
<keyword evidence="7 9" id="KW-0472">Membrane</keyword>
<comment type="similarity">
    <text evidence="2">Belongs to the V-ATPase 116 kDa subunit family.</text>
</comment>
<feature type="transmembrane region" description="Helical" evidence="9">
    <location>
        <begin position="476"/>
        <end position="496"/>
    </location>
</feature>
<evidence type="ECO:0000256" key="7">
    <source>
        <dbReference type="ARBA" id="ARBA00023136"/>
    </source>
</evidence>
<dbReference type="PANTHER" id="PTHR11629">
    <property type="entry name" value="VACUOLAR PROTON ATPASES"/>
    <property type="match status" value="1"/>
</dbReference>
<organism evidence="10 11">
    <name type="scientific">Waddlia chondrophila (strain ATCC VR-1470 / WSU 86-1044)</name>
    <dbReference type="NCBI Taxonomy" id="716544"/>
    <lineage>
        <taxon>Bacteria</taxon>
        <taxon>Pseudomonadati</taxon>
        <taxon>Chlamydiota</taxon>
        <taxon>Chlamydiia</taxon>
        <taxon>Parachlamydiales</taxon>
        <taxon>Waddliaceae</taxon>
        <taxon>Waddlia</taxon>
    </lineage>
</organism>
<dbReference type="Pfam" id="PF01496">
    <property type="entry name" value="V_ATPase_I"/>
    <property type="match status" value="1"/>
</dbReference>
<dbReference type="RefSeq" id="WP_013181701.1">
    <property type="nucleotide sequence ID" value="NC_014225.1"/>
</dbReference>
<feature type="transmembrane region" description="Helical" evidence="9">
    <location>
        <begin position="307"/>
        <end position="339"/>
    </location>
</feature>
<feature type="transmembrane region" description="Helical" evidence="9">
    <location>
        <begin position="451"/>
        <end position="469"/>
    </location>
</feature>
<dbReference type="GO" id="GO:0033179">
    <property type="term" value="C:proton-transporting V-type ATPase, V0 domain"/>
    <property type="evidence" value="ECO:0007669"/>
    <property type="project" value="InterPro"/>
</dbReference>
<feature type="transmembrane region" description="Helical" evidence="9">
    <location>
        <begin position="546"/>
        <end position="570"/>
    </location>
</feature>
<dbReference type="PANTHER" id="PTHR11629:SF63">
    <property type="entry name" value="V-TYPE PROTON ATPASE SUBUNIT A"/>
    <property type="match status" value="1"/>
</dbReference>
<keyword evidence="4 9" id="KW-0812">Transmembrane</keyword>
<dbReference type="EC" id="3.6.3.14" evidence="10"/>
<proteinExistence type="inferred from homology"/>
<keyword evidence="5 9" id="KW-1133">Transmembrane helix</keyword>
<keyword evidence="11" id="KW-1185">Reference proteome</keyword>
<dbReference type="GO" id="GO:0051117">
    <property type="term" value="F:ATPase binding"/>
    <property type="evidence" value="ECO:0007669"/>
    <property type="project" value="TreeGrafter"/>
</dbReference>
<dbReference type="KEGG" id="wch:wcw_0608"/>
<evidence type="ECO:0000256" key="3">
    <source>
        <dbReference type="ARBA" id="ARBA00022448"/>
    </source>
</evidence>
<dbReference type="InterPro" id="IPR002490">
    <property type="entry name" value="V-ATPase_116kDa_su"/>
</dbReference>
<dbReference type="EMBL" id="CP001928">
    <property type="protein sequence ID" value="ADI37976.1"/>
    <property type="molecule type" value="Genomic_DNA"/>
</dbReference>
<keyword evidence="3" id="KW-0813">Transport</keyword>